<dbReference type="InterPro" id="IPR010997">
    <property type="entry name" value="HRDC-like_sf"/>
</dbReference>
<dbReference type="InterPro" id="IPR002562">
    <property type="entry name" value="3'-5'_exonuclease_dom"/>
</dbReference>
<accession>A0A381TEL5</accession>
<dbReference type="EMBL" id="UINC01004475">
    <property type="protein sequence ID" value="SVA14592.1"/>
    <property type="molecule type" value="Genomic_DNA"/>
</dbReference>
<protein>
    <recommendedName>
        <fullName evidence="1">HRDC domain-containing protein</fullName>
    </recommendedName>
</protein>
<dbReference type="InterPro" id="IPR051086">
    <property type="entry name" value="RNase_D-like"/>
</dbReference>
<gene>
    <name evidence="2" type="ORF">METZ01_LOCUS67446</name>
</gene>
<dbReference type="Gene3D" id="1.10.150.80">
    <property type="entry name" value="HRDC domain"/>
    <property type="match status" value="2"/>
</dbReference>
<dbReference type="PANTHER" id="PTHR47649">
    <property type="entry name" value="RIBONUCLEASE D"/>
    <property type="match status" value="1"/>
</dbReference>
<dbReference type="GO" id="GO:0000166">
    <property type="term" value="F:nucleotide binding"/>
    <property type="evidence" value="ECO:0007669"/>
    <property type="project" value="InterPro"/>
</dbReference>
<reference evidence="2" key="1">
    <citation type="submission" date="2018-05" db="EMBL/GenBank/DDBJ databases">
        <authorList>
            <person name="Lanie J.A."/>
            <person name="Ng W.-L."/>
            <person name="Kazmierczak K.M."/>
            <person name="Andrzejewski T.M."/>
            <person name="Davidsen T.M."/>
            <person name="Wayne K.J."/>
            <person name="Tettelin H."/>
            <person name="Glass J.I."/>
            <person name="Rusch D."/>
            <person name="Podicherti R."/>
            <person name="Tsui H.-C.T."/>
            <person name="Winkler M.E."/>
        </authorList>
    </citation>
    <scope>NUCLEOTIDE SEQUENCE</scope>
</reference>
<dbReference type="PROSITE" id="PS50967">
    <property type="entry name" value="HRDC"/>
    <property type="match status" value="1"/>
</dbReference>
<dbReference type="InterPro" id="IPR002121">
    <property type="entry name" value="HRDC_dom"/>
</dbReference>
<feature type="non-terminal residue" evidence="2">
    <location>
        <position position="365"/>
    </location>
</feature>
<feature type="non-terminal residue" evidence="2">
    <location>
        <position position="1"/>
    </location>
</feature>
<dbReference type="SUPFAM" id="SSF47819">
    <property type="entry name" value="HRDC-like"/>
    <property type="match status" value="2"/>
</dbReference>
<dbReference type="AlphaFoldDB" id="A0A381TEL5"/>
<dbReference type="SMART" id="SM00474">
    <property type="entry name" value="35EXOc"/>
    <property type="match status" value="1"/>
</dbReference>
<dbReference type="GO" id="GO:0006139">
    <property type="term" value="P:nucleobase-containing compound metabolic process"/>
    <property type="evidence" value="ECO:0007669"/>
    <property type="project" value="InterPro"/>
</dbReference>
<dbReference type="Pfam" id="PF00570">
    <property type="entry name" value="HRDC"/>
    <property type="match status" value="1"/>
</dbReference>
<evidence type="ECO:0000259" key="1">
    <source>
        <dbReference type="PROSITE" id="PS50967"/>
    </source>
</evidence>
<dbReference type="CDD" id="cd06142">
    <property type="entry name" value="RNaseD_exo"/>
    <property type="match status" value="1"/>
</dbReference>
<dbReference type="Gene3D" id="3.30.420.10">
    <property type="entry name" value="Ribonuclease H-like superfamily/Ribonuclease H"/>
    <property type="match status" value="1"/>
</dbReference>
<proteinExistence type="predicted"/>
<organism evidence="2">
    <name type="scientific">marine metagenome</name>
    <dbReference type="NCBI Taxonomy" id="408172"/>
    <lineage>
        <taxon>unclassified sequences</taxon>
        <taxon>metagenomes</taxon>
        <taxon>ecological metagenomes</taxon>
    </lineage>
</organism>
<sequence>MHNTQKLPNILETQDSINNFVSVLSSKNTIGLDTEFVRIRTYYPKLCLVQIAYNSGAGCIDYLQSNDLNKVWQLIFNPKKLKIFHSARQDLEILFLIKNRIPENIFDTQIGAALLGYPPQVGIKKLLKDELNIEISKTETRSDWSKRPLDLKQIEYALEDVNHLLNLHNVLEKKLKAKERYSWAFEDSSRILTNPKELFNPGSAWKRISGIKNLKNKNQHLAATLATWREQTAMQMDLPRQWVLSDQSLIETAKKEPVSLTHLENIGIPNRYLQKPELQEILNLVKLNKEKTKEMRKLKPKFNKNYKIRFDANLLEKFSKVVAKKANELKIFPEVLASKKDLLAMVQEKSNAKLLTGWRKKIIGS</sequence>
<name>A0A381TEL5_9ZZZZ</name>
<dbReference type="InterPro" id="IPR044876">
    <property type="entry name" value="HRDC_dom_sf"/>
</dbReference>
<dbReference type="InterPro" id="IPR012337">
    <property type="entry name" value="RNaseH-like_sf"/>
</dbReference>
<dbReference type="SMART" id="SM00341">
    <property type="entry name" value="HRDC"/>
    <property type="match status" value="1"/>
</dbReference>
<feature type="domain" description="HRDC" evidence="1">
    <location>
        <begin position="215"/>
        <end position="295"/>
    </location>
</feature>
<dbReference type="GO" id="GO:0003676">
    <property type="term" value="F:nucleic acid binding"/>
    <property type="evidence" value="ECO:0007669"/>
    <property type="project" value="InterPro"/>
</dbReference>
<dbReference type="PANTHER" id="PTHR47649:SF1">
    <property type="entry name" value="RIBONUCLEASE D"/>
    <property type="match status" value="1"/>
</dbReference>
<dbReference type="SUPFAM" id="SSF53098">
    <property type="entry name" value="Ribonuclease H-like"/>
    <property type="match status" value="1"/>
</dbReference>
<dbReference type="InterPro" id="IPR036397">
    <property type="entry name" value="RNaseH_sf"/>
</dbReference>
<evidence type="ECO:0000313" key="2">
    <source>
        <dbReference type="EMBL" id="SVA14592.1"/>
    </source>
</evidence>
<dbReference type="GO" id="GO:0008408">
    <property type="term" value="F:3'-5' exonuclease activity"/>
    <property type="evidence" value="ECO:0007669"/>
    <property type="project" value="InterPro"/>
</dbReference>
<dbReference type="Pfam" id="PF01612">
    <property type="entry name" value="DNA_pol_A_exo1"/>
    <property type="match status" value="1"/>
</dbReference>